<comment type="caution">
    <text evidence="3">The sequence shown here is derived from an EMBL/GenBank/DDBJ whole genome shotgun (WGS) entry which is preliminary data.</text>
</comment>
<evidence type="ECO:0000313" key="4">
    <source>
        <dbReference type="Proteomes" id="UP001295740"/>
    </source>
</evidence>
<reference evidence="3" key="1">
    <citation type="submission" date="2023-10" db="EMBL/GenBank/DDBJ databases">
        <authorList>
            <person name="Hackl T."/>
        </authorList>
    </citation>
    <scope>NUCLEOTIDE SEQUENCE</scope>
</reference>
<feature type="region of interest" description="Disordered" evidence="1">
    <location>
        <begin position="376"/>
        <end position="395"/>
    </location>
</feature>
<dbReference type="InterPro" id="IPR011009">
    <property type="entry name" value="Kinase-like_dom_sf"/>
</dbReference>
<dbReference type="Gene3D" id="1.10.510.10">
    <property type="entry name" value="Transferase(Phosphotransferase) domain 1"/>
    <property type="match status" value="1"/>
</dbReference>
<keyword evidence="4" id="KW-1185">Reference proteome</keyword>
<dbReference type="AlphaFoldDB" id="A0AAI8VTI6"/>
<organism evidence="3 4">
    <name type="scientific">Anthostomella pinea</name>
    <dbReference type="NCBI Taxonomy" id="933095"/>
    <lineage>
        <taxon>Eukaryota</taxon>
        <taxon>Fungi</taxon>
        <taxon>Dikarya</taxon>
        <taxon>Ascomycota</taxon>
        <taxon>Pezizomycotina</taxon>
        <taxon>Sordariomycetes</taxon>
        <taxon>Xylariomycetidae</taxon>
        <taxon>Xylariales</taxon>
        <taxon>Xylariaceae</taxon>
        <taxon>Anthostomella</taxon>
    </lineage>
</organism>
<dbReference type="Proteomes" id="UP001295740">
    <property type="component" value="Unassembled WGS sequence"/>
</dbReference>
<dbReference type="EMBL" id="CAUWAG010000016">
    <property type="protein sequence ID" value="CAJ2510465.1"/>
    <property type="molecule type" value="Genomic_DNA"/>
</dbReference>
<protein>
    <submittedName>
        <fullName evidence="3">Uu.00g132740.m01.CDS01</fullName>
    </submittedName>
</protein>
<evidence type="ECO:0000259" key="2">
    <source>
        <dbReference type="PROSITE" id="PS50011"/>
    </source>
</evidence>
<feature type="compositionally biased region" description="Pro residues" evidence="1">
    <location>
        <begin position="441"/>
        <end position="469"/>
    </location>
</feature>
<sequence length="544" mass="60918">MARPVRKRRQEAGKHGLGGLEAKESPASLMYAIRLGRKQFQDEIEWIQKFKGAPHIIQLATLDSEVMNPTSYNNAKAENPIMIMELLDMGDVRDLACRINEAVATNPELPDGQKKLEYIPNRILWHIFLCLARGCIALAYPPGPPGLRDGKSYREEIDPEKNPKRNVHHDLDLTNGNFVNLYNVPEIPPRLKSLDFVTDVLATADFLCLQWDTIVPDYMMGGVARDKRADYYKIGKPGFQPPEQARWRNHAITGLGVKSNIWGIGMTMWCLITLCWPQQTMNPNFKECWLPNTHNHGKWIATLGHDLLATKYRPQVAEDRYKEYDFNLRLLIARCMAEKPTYRPDLQELLGIIEQGISDGASGYRNYPVTATDVTPKHDITATGNRDPIKGPPLEEDDGLLEQFVRDHASVPPAPMGQVYEKEFGQLSGFVYPPLRSPIPDPAVLPPSSPTVLPPPPPTGPPPPPPPRAPTGRPSKRPVTPIYGDFYRRNVTAAINPAPPRPAPCRGRGRGIVRRVRVVPAAPQPGFYGSYHIPGTGKPRDRRL</sequence>
<dbReference type="GO" id="GO:0004672">
    <property type="term" value="F:protein kinase activity"/>
    <property type="evidence" value="ECO:0007669"/>
    <property type="project" value="InterPro"/>
</dbReference>
<evidence type="ECO:0000256" key="1">
    <source>
        <dbReference type="SAM" id="MobiDB-lite"/>
    </source>
</evidence>
<feature type="region of interest" description="Disordered" evidence="1">
    <location>
        <begin position="441"/>
        <end position="480"/>
    </location>
</feature>
<gene>
    <name evidence="3" type="ORF">KHLLAP_LOCUS10933</name>
</gene>
<proteinExistence type="predicted"/>
<accession>A0AAI8VTI6</accession>
<feature type="domain" description="Protein kinase" evidence="2">
    <location>
        <begin position="1"/>
        <end position="357"/>
    </location>
</feature>
<name>A0AAI8VTI6_9PEZI</name>
<feature type="region of interest" description="Disordered" evidence="1">
    <location>
        <begin position="524"/>
        <end position="544"/>
    </location>
</feature>
<dbReference type="PROSITE" id="PS50011">
    <property type="entry name" value="PROTEIN_KINASE_DOM"/>
    <property type="match status" value="1"/>
</dbReference>
<evidence type="ECO:0000313" key="3">
    <source>
        <dbReference type="EMBL" id="CAJ2510465.1"/>
    </source>
</evidence>
<dbReference type="InterPro" id="IPR000719">
    <property type="entry name" value="Prot_kinase_dom"/>
</dbReference>
<dbReference type="SUPFAM" id="SSF56112">
    <property type="entry name" value="Protein kinase-like (PK-like)"/>
    <property type="match status" value="1"/>
</dbReference>
<feature type="region of interest" description="Disordered" evidence="1">
    <location>
        <begin position="1"/>
        <end position="20"/>
    </location>
</feature>
<dbReference type="GO" id="GO:0005524">
    <property type="term" value="F:ATP binding"/>
    <property type="evidence" value="ECO:0007669"/>
    <property type="project" value="InterPro"/>
</dbReference>